<dbReference type="SUPFAM" id="SSF48179">
    <property type="entry name" value="6-phosphogluconate dehydrogenase C-terminal domain-like"/>
    <property type="match status" value="1"/>
</dbReference>
<dbReference type="PANTHER" id="PTHR11645:SF0">
    <property type="entry name" value="PYRROLINE-5-CARBOXYLATE REDUCTASE 3"/>
    <property type="match status" value="1"/>
</dbReference>
<dbReference type="KEGG" id="nwi:Nwi_2514"/>
<dbReference type="GO" id="GO:0005737">
    <property type="term" value="C:cytoplasm"/>
    <property type="evidence" value="ECO:0007669"/>
    <property type="project" value="UniProtKB-SubCell"/>
</dbReference>
<comment type="similarity">
    <text evidence="1 4">Belongs to the pyrroline-5-carboxylate reductase family.</text>
</comment>
<dbReference type="InterPro" id="IPR008927">
    <property type="entry name" value="6-PGluconate_DH-like_C_sf"/>
</dbReference>
<evidence type="ECO:0000256" key="2">
    <source>
        <dbReference type="ARBA" id="ARBA00022857"/>
    </source>
</evidence>
<dbReference type="InterPro" id="IPR000304">
    <property type="entry name" value="Pyrroline-COOH_reductase"/>
</dbReference>
<keyword evidence="2 4" id="KW-0521">NADP</keyword>
<keyword evidence="10" id="KW-1185">Reference proteome</keyword>
<keyword evidence="4" id="KW-0028">Amino-acid biosynthesis</keyword>
<dbReference type="Pfam" id="PF14748">
    <property type="entry name" value="P5CR_dimer"/>
    <property type="match status" value="1"/>
</dbReference>
<dbReference type="EMBL" id="CP000115">
    <property type="protein sequence ID" value="ABA05767.1"/>
    <property type="molecule type" value="Genomic_DNA"/>
</dbReference>
<comment type="catalytic activity">
    <reaction evidence="4">
        <text>L-proline + NAD(+) = (S)-1-pyrroline-5-carboxylate + NADH + 2 H(+)</text>
        <dbReference type="Rhea" id="RHEA:14105"/>
        <dbReference type="ChEBI" id="CHEBI:15378"/>
        <dbReference type="ChEBI" id="CHEBI:17388"/>
        <dbReference type="ChEBI" id="CHEBI:57540"/>
        <dbReference type="ChEBI" id="CHEBI:57945"/>
        <dbReference type="ChEBI" id="CHEBI:60039"/>
        <dbReference type="EC" id="1.5.1.2"/>
    </reaction>
</comment>
<dbReference type="GO" id="GO:0055129">
    <property type="term" value="P:L-proline biosynthetic process"/>
    <property type="evidence" value="ECO:0007669"/>
    <property type="project" value="UniProtKB-UniRule"/>
</dbReference>
<evidence type="ECO:0000256" key="4">
    <source>
        <dbReference type="HAMAP-Rule" id="MF_01925"/>
    </source>
</evidence>
<dbReference type="InterPro" id="IPR036291">
    <property type="entry name" value="NAD(P)-bd_dom_sf"/>
</dbReference>
<dbReference type="HAMAP" id="MF_01925">
    <property type="entry name" value="P5C_reductase"/>
    <property type="match status" value="1"/>
</dbReference>
<dbReference type="eggNOG" id="COG0345">
    <property type="taxonomic scope" value="Bacteria"/>
</dbReference>
<dbReference type="EC" id="1.5.1.2" evidence="4 5"/>
<dbReference type="Gene3D" id="1.10.3730.10">
    <property type="entry name" value="ProC C-terminal domain-like"/>
    <property type="match status" value="1"/>
</dbReference>
<evidence type="ECO:0000256" key="1">
    <source>
        <dbReference type="ARBA" id="ARBA00005525"/>
    </source>
</evidence>
<evidence type="ECO:0000313" key="10">
    <source>
        <dbReference type="Proteomes" id="UP000002531"/>
    </source>
</evidence>
<dbReference type="PIRSF" id="PIRSF000193">
    <property type="entry name" value="Pyrrol-5-carb_rd"/>
    <property type="match status" value="1"/>
</dbReference>
<reference evidence="9 10" key="1">
    <citation type="journal article" date="2006" name="Appl. Environ. Microbiol.">
        <title>Genome sequence of the chemolithoautotrophic nitrite-oxidizing bacterium Nitrobacter winogradskyi Nb-255.</title>
        <authorList>
            <person name="Starkenburg S.R."/>
            <person name="Chain P.S."/>
            <person name="Sayavedra-Soto L.A."/>
            <person name="Hauser L."/>
            <person name="Land M.L."/>
            <person name="Larimer F.W."/>
            <person name="Malfatti S.A."/>
            <person name="Klotz M.G."/>
            <person name="Bottomley P.J."/>
            <person name="Arp D.J."/>
            <person name="Hickey W.J."/>
        </authorList>
    </citation>
    <scope>NUCLEOTIDE SEQUENCE [LARGE SCALE GENOMIC DNA]</scope>
    <source>
        <strain evidence="10">ATCC 25391 / DSM 10237 / CIP 104748 / NCIMB 11846 / Nb-255</strain>
    </source>
</reference>
<protein>
    <recommendedName>
        <fullName evidence="4 5">Pyrroline-5-carboxylate reductase</fullName>
        <shortName evidence="4">P5C reductase</shortName>
        <shortName evidence="4">P5CR</shortName>
        <ecNumber evidence="4 5">1.5.1.2</ecNumber>
    </recommendedName>
    <alternativeName>
        <fullName evidence="4">PCA reductase</fullName>
    </alternativeName>
</protein>
<dbReference type="InterPro" id="IPR028939">
    <property type="entry name" value="P5C_Rdtase_cat_N"/>
</dbReference>
<dbReference type="NCBIfam" id="TIGR00112">
    <property type="entry name" value="proC"/>
    <property type="match status" value="1"/>
</dbReference>
<organism evidence="9 10">
    <name type="scientific">Nitrobacter winogradskyi (strain ATCC 25391 / DSM 10237 / CIP 104748 / NCIMB 11846 / Nb-255)</name>
    <dbReference type="NCBI Taxonomy" id="323098"/>
    <lineage>
        <taxon>Bacteria</taxon>
        <taxon>Pseudomonadati</taxon>
        <taxon>Pseudomonadota</taxon>
        <taxon>Alphaproteobacteria</taxon>
        <taxon>Hyphomicrobiales</taxon>
        <taxon>Nitrobacteraceae</taxon>
        <taxon>Nitrobacter</taxon>
    </lineage>
</organism>
<evidence type="ECO:0000259" key="7">
    <source>
        <dbReference type="Pfam" id="PF03807"/>
    </source>
</evidence>
<accession>Q3SPM4</accession>
<dbReference type="Proteomes" id="UP000002531">
    <property type="component" value="Chromosome"/>
</dbReference>
<dbReference type="SUPFAM" id="SSF51735">
    <property type="entry name" value="NAD(P)-binding Rossmann-fold domains"/>
    <property type="match status" value="1"/>
</dbReference>
<feature type="domain" description="Pyrroline-5-carboxylate reductase dimerisation" evidence="8">
    <location>
        <begin position="194"/>
        <end position="299"/>
    </location>
</feature>
<dbReference type="Gene3D" id="3.40.50.720">
    <property type="entry name" value="NAD(P)-binding Rossmann-like Domain"/>
    <property type="match status" value="1"/>
</dbReference>
<name>Q3SPM4_NITWN</name>
<keyword evidence="4" id="KW-0641">Proline biosynthesis</keyword>
<gene>
    <name evidence="4" type="primary">proC</name>
    <name evidence="9" type="ordered locus">Nwi_2514</name>
</gene>
<evidence type="ECO:0000256" key="6">
    <source>
        <dbReference type="PIRSR" id="PIRSR000193-1"/>
    </source>
</evidence>
<dbReference type="PANTHER" id="PTHR11645">
    <property type="entry name" value="PYRROLINE-5-CARBOXYLATE REDUCTASE"/>
    <property type="match status" value="1"/>
</dbReference>
<comment type="subcellular location">
    <subcellularLocation>
        <location evidence="4">Cytoplasm</location>
    </subcellularLocation>
</comment>
<comment type="pathway">
    <text evidence="4">Amino-acid biosynthesis; L-proline biosynthesis; L-proline from L-glutamate 5-semialdehyde: step 1/1.</text>
</comment>
<sequence length="301" mass="30891">MAGSKSGNDADLRDRVVSVRQVRNPAMVESRASLANISGAVVLAGAGKMGNALLTGWLARGLDPKRLVVIEPYPSDDVRALASRGIRLNPTEETGEAAALVIAVKPQTFGDTGPALRPLLGRSTLVVSIMAGTTIAKLDMVCGGNIVRAMPNTPAAIGRGITVAIAATSVNDKQHAMADALLRATGAVEWIDDEALMDAVTAVSGSGPAYVFLLAEELARAGVSAGLPADLAAKLARETVAGSGELLHRSDLDAATLRRNVTSPGGTTAAALDILMGEQGLKDLMARAVAAATKRSRELAK</sequence>
<dbReference type="STRING" id="323098.Nwi_2514"/>
<dbReference type="GO" id="GO:0004735">
    <property type="term" value="F:pyrroline-5-carboxylate reductase activity"/>
    <property type="evidence" value="ECO:0007669"/>
    <property type="project" value="UniProtKB-UniRule"/>
</dbReference>
<dbReference type="UniPathway" id="UPA00098">
    <property type="reaction ID" value="UER00361"/>
</dbReference>
<evidence type="ECO:0000259" key="8">
    <source>
        <dbReference type="Pfam" id="PF14748"/>
    </source>
</evidence>
<dbReference type="HOGENOM" id="CLU_042344_0_2_5"/>
<feature type="binding site" evidence="6">
    <location>
        <begin position="103"/>
        <end position="106"/>
    </location>
    <ligand>
        <name>NADP(+)</name>
        <dbReference type="ChEBI" id="CHEBI:58349"/>
    </ligand>
</feature>
<dbReference type="AlphaFoldDB" id="Q3SPM4"/>
<comment type="function">
    <text evidence="4">Catalyzes the reduction of 1-pyrroline-5-carboxylate (PCA) to L-proline.</text>
</comment>
<keyword evidence="4" id="KW-0963">Cytoplasm</keyword>
<keyword evidence="3 4" id="KW-0560">Oxidoreductase</keyword>
<evidence type="ECO:0000256" key="3">
    <source>
        <dbReference type="ARBA" id="ARBA00023002"/>
    </source>
</evidence>
<proteinExistence type="inferred from homology"/>
<dbReference type="FunFam" id="1.10.3730.10:FF:000001">
    <property type="entry name" value="Pyrroline-5-carboxylate reductase"/>
    <property type="match status" value="1"/>
</dbReference>
<dbReference type="Pfam" id="PF03807">
    <property type="entry name" value="F420_oxidored"/>
    <property type="match status" value="1"/>
</dbReference>
<dbReference type="InterPro" id="IPR029036">
    <property type="entry name" value="P5CR_dimer"/>
</dbReference>
<feature type="domain" description="Pyrroline-5-carboxylate reductase catalytic N-terminal" evidence="7">
    <location>
        <begin position="43"/>
        <end position="132"/>
    </location>
</feature>
<comment type="catalytic activity">
    <reaction evidence="4">
        <text>L-proline + NADP(+) = (S)-1-pyrroline-5-carboxylate + NADPH + 2 H(+)</text>
        <dbReference type="Rhea" id="RHEA:14109"/>
        <dbReference type="ChEBI" id="CHEBI:15378"/>
        <dbReference type="ChEBI" id="CHEBI:17388"/>
        <dbReference type="ChEBI" id="CHEBI:57783"/>
        <dbReference type="ChEBI" id="CHEBI:58349"/>
        <dbReference type="ChEBI" id="CHEBI:60039"/>
        <dbReference type="EC" id="1.5.1.2"/>
    </reaction>
</comment>
<evidence type="ECO:0000256" key="5">
    <source>
        <dbReference type="NCBIfam" id="TIGR00112"/>
    </source>
</evidence>
<evidence type="ECO:0000313" key="9">
    <source>
        <dbReference type="EMBL" id="ABA05767.1"/>
    </source>
</evidence>